<dbReference type="KEGG" id="ptq:P700755_002696"/>
<name>K4IVD7_PSYTT</name>
<reference evidence="1" key="1">
    <citation type="submission" date="2006-03" db="EMBL/GenBank/DDBJ databases">
        <authorList>
            <person name="Bowman J."/>
            <person name="Ferriera S."/>
            <person name="Johnson J."/>
            <person name="Kravitz S."/>
            <person name="Halpern A."/>
            <person name="Remington K."/>
            <person name="Beeson K."/>
            <person name="Tran B."/>
            <person name="Rogers Y.-H."/>
            <person name="Friedman R."/>
            <person name="Venter J.C."/>
        </authorList>
    </citation>
    <scope>NUCLEOTIDE SEQUENCE [LARGE SCALE GENOMIC DNA]</scope>
    <source>
        <strain evidence="1">ATCC 700755</strain>
    </source>
</reference>
<dbReference type="AlphaFoldDB" id="K4IVD7"/>
<evidence type="ECO:0000313" key="1">
    <source>
        <dbReference type="EMBL" id="AFU69435.1"/>
    </source>
</evidence>
<accession>K4IVD7</accession>
<reference evidence="1" key="2">
    <citation type="submission" date="2012-09" db="EMBL/GenBank/DDBJ databases">
        <title>The complete sequence of Psychroflexus torquis an extreme psychrophile from sea-ice that is stimulated by light.</title>
        <authorList>
            <person name="Feng S."/>
            <person name="Powell S.M."/>
            <person name="Bowman J.P."/>
        </authorList>
    </citation>
    <scope>NUCLEOTIDE SEQUENCE [LARGE SCALE GENOMIC DNA]</scope>
    <source>
        <strain evidence="1">ATCC 700755</strain>
    </source>
</reference>
<keyword evidence="2" id="KW-1185">Reference proteome</keyword>
<dbReference type="HOGENOM" id="CLU_148614_0_0_10"/>
<dbReference type="Proteomes" id="UP000008514">
    <property type="component" value="Chromosome"/>
</dbReference>
<dbReference type="RefSeq" id="WP_015024997.1">
    <property type="nucleotide sequence ID" value="NC_018721.1"/>
</dbReference>
<dbReference type="eggNOG" id="COG4068">
    <property type="taxonomic scope" value="Bacteria"/>
</dbReference>
<sequence length="125" mass="15166">MIDHKICPVCESPLKGRSDKKFCSTKCKSINQYETRQEKEAFYLEVDRRLKTNRKVLKTYNFRGFTTVRKELLINDGFDPNFFTHYWKNSKGNIYLFVYDYGFLDLKKSGKDKYLIVQWQEYMRK</sequence>
<gene>
    <name evidence="1" type="ordered locus">P700755_002696</name>
</gene>
<dbReference type="OrthoDB" id="5187906at2"/>
<proteinExistence type="predicted"/>
<organism evidence="1 2">
    <name type="scientific">Psychroflexus torquis (strain ATCC 700755 / CIP 106069 / ACAM 623)</name>
    <dbReference type="NCBI Taxonomy" id="313595"/>
    <lineage>
        <taxon>Bacteria</taxon>
        <taxon>Pseudomonadati</taxon>
        <taxon>Bacteroidota</taxon>
        <taxon>Flavobacteriia</taxon>
        <taxon>Flavobacteriales</taxon>
        <taxon>Flavobacteriaceae</taxon>
        <taxon>Psychroflexus</taxon>
    </lineage>
</organism>
<evidence type="ECO:0000313" key="2">
    <source>
        <dbReference type="Proteomes" id="UP000008514"/>
    </source>
</evidence>
<evidence type="ECO:0008006" key="3">
    <source>
        <dbReference type="Google" id="ProtNLM"/>
    </source>
</evidence>
<protein>
    <recommendedName>
        <fullName evidence="3">DUF2116 family Zn-ribbon domain-containing protein</fullName>
    </recommendedName>
</protein>
<dbReference type="EMBL" id="CP003879">
    <property type="protein sequence ID" value="AFU69435.1"/>
    <property type="molecule type" value="Genomic_DNA"/>
</dbReference>